<protein>
    <recommendedName>
        <fullName evidence="5">Secreted protein</fullName>
    </recommendedName>
</protein>
<evidence type="ECO:0000256" key="2">
    <source>
        <dbReference type="SAM" id="SignalP"/>
    </source>
</evidence>
<sequence>MFERYPLIAVALLFGLLTACASGDPPQSSGGEDGGTLIDEDTDNNNGVEPDAGDVGEPDVEKDTGPTYRPPEFYHSTSGGGLTTSGEFKLQMNFGAPIPRGTSSNSEYRLRFGPVSP</sequence>
<accession>A0A5B8Y4U9</accession>
<proteinExistence type="predicted"/>
<feature type="region of interest" description="Disordered" evidence="1">
    <location>
        <begin position="21"/>
        <end position="117"/>
    </location>
</feature>
<dbReference type="Proteomes" id="UP000315995">
    <property type="component" value="Chromosome"/>
</dbReference>
<keyword evidence="4" id="KW-1185">Reference proteome</keyword>
<organism evidence="3 4">
    <name type="scientific">Persicimonas caeni</name>
    <dbReference type="NCBI Taxonomy" id="2292766"/>
    <lineage>
        <taxon>Bacteria</taxon>
        <taxon>Deltaproteobacteria</taxon>
        <taxon>Bradymonadales</taxon>
        <taxon>Bradymonadaceae</taxon>
        <taxon>Persicimonas</taxon>
    </lineage>
</organism>
<accession>A0A4Y6PMP4</accession>
<dbReference type="AlphaFoldDB" id="A0A4Y6PMP4"/>
<name>A0A4Y6PMP4_PERCE</name>
<gene>
    <name evidence="3" type="ORF">FIV42_02130</name>
</gene>
<reference evidence="3 4" key="1">
    <citation type="submission" date="2019-06" db="EMBL/GenBank/DDBJ databases">
        <title>Persicimonas caeni gen. nov., sp. nov., a predatory bacterium isolated from solar saltern.</title>
        <authorList>
            <person name="Wang S."/>
        </authorList>
    </citation>
    <scope>NUCLEOTIDE SEQUENCE [LARGE SCALE GENOMIC DNA]</scope>
    <source>
        <strain evidence="3 4">YN101</strain>
    </source>
</reference>
<evidence type="ECO:0000313" key="3">
    <source>
        <dbReference type="EMBL" id="QDG49578.1"/>
    </source>
</evidence>
<dbReference type="EMBL" id="CP041186">
    <property type="protein sequence ID" value="QDG49578.1"/>
    <property type="molecule type" value="Genomic_DNA"/>
</dbReference>
<feature type="signal peptide" evidence="2">
    <location>
        <begin position="1"/>
        <end position="21"/>
    </location>
</feature>
<evidence type="ECO:0000313" key="4">
    <source>
        <dbReference type="Proteomes" id="UP000315995"/>
    </source>
</evidence>
<dbReference type="PROSITE" id="PS51257">
    <property type="entry name" value="PROKAR_LIPOPROTEIN"/>
    <property type="match status" value="1"/>
</dbReference>
<keyword evidence="2" id="KW-0732">Signal</keyword>
<dbReference type="RefSeq" id="WP_141196075.1">
    <property type="nucleotide sequence ID" value="NZ_CP041186.1"/>
</dbReference>
<evidence type="ECO:0000256" key="1">
    <source>
        <dbReference type="SAM" id="MobiDB-lite"/>
    </source>
</evidence>
<feature type="chain" id="PRO_5030106072" description="Secreted protein" evidence="2">
    <location>
        <begin position="22"/>
        <end position="117"/>
    </location>
</feature>
<evidence type="ECO:0008006" key="5">
    <source>
        <dbReference type="Google" id="ProtNLM"/>
    </source>
</evidence>